<evidence type="ECO:0000256" key="5">
    <source>
        <dbReference type="ARBA" id="ARBA00013199"/>
    </source>
</evidence>
<dbReference type="EMBL" id="BDGG01000013">
    <property type="protein sequence ID" value="GAV06343.1"/>
    <property type="molecule type" value="Genomic_DNA"/>
</dbReference>
<dbReference type="EC" id="5.2.1.2" evidence="5"/>
<dbReference type="GO" id="GO:0006572">
    <property type="term" value="P:L-tyrosine catabolic process"/>
    <property type="evidence" value="ECO:0007669"/>
    <property type="project" value="UniProtKB-KW"/>
</dbReference>
<dbReference type="SFLD" id="SFLDG00358">
    <property type="entry name" value="Main_(cytGST)"/>
    <property type="match status" value="1"/>
</dbReference>
<dbReference type="STRING" id="947166.A0A1D1W100"/>
<comment type="catalytic activity">
    <reaction evidence="1">
        <text>4-maleylacetoacetate = 4-fumarylacetoacetate</text>
        <dbReference type="Rhea" id="RHEA:14817"/>
        <dbReference type="ChEBI" id="CHEBI:17105"/>
        <dbReference type="ChEBI" id="CHEBI:18034"/>
        <dbReference type="EC" id="5.2.1.2"/>
    </reaction>
</comment>
<dbReference type="InterPro" id="IPR004045">
    <property type="entry name" value="Glutathione_S-Trfase_N"/>
</dbReference>
<evidence type="ECO:0000313" key="11">
    <source>
        <dbReference type="Proteomes" id="UP000186922"/>
    </source>
</evidence>
<dbReference type="GO" id="GO:0004364">
    <property type="term" value="F:glutathione transferase activity"/>
    <property type="evidence" value="ECO:0007669"/>
    <property type="project" value="TreeGrafter"/>
</dbReference>
<evidence type="ECO:0000256" key="4">
    <source>
        <dbReference type="ARBA" id="ARBA00010007"/>
    </source>
</evidence>
<dbReference type="InterPro" id="IPR034330">
    <property type="entry name" value="GST_Zeta_C"/>
</dbReference>
<dbReference type="Pfam" id="PF14497">
    <property type="entry name" value="GST_C_3"/>
    <property type="match status" value="1"/>
</dbReference>
<keyword evidence="11" id="KW-1185">Reference proteome</keyword>
<dbReference type="Gene3D" id="3.40.30.10">
    <property type="entry name" value="Glutaredoxin"/>
    <property type="match status" value="1"/>
</dbReference>
<comment type="cofactor">
    <cofactor evidence="2">
        <name>glutathione</name>
        <dbReference type="ChEBI" id="CHEBI:57925"/>
    </cofactor>
</comment>
<feature type="domain" description="GST N-terminal" evidence="8">
    <location>
        <begin position="8"/>
        <end position="89"/>
    </location>
</feature>
<comment type="similarity">
    <text evidence="4">Belongs to the GST superfamily. Zeta family.</text>
</comment>
<comment type="caution">
    <text evidence="10">The sequence shown here is derived from an EMBL/GenBank/DDBJ whole genome shotgun (WGS) entry which is preliminary data.</text>
</comment>
<dbReference type="FunFam" id="1.20.1050.10:FF:000010">
    <property type="entry name" value="Maleylacetoacetate isomerase isoform 1"/>
    <property type="match status" value="1"/>
</dbReference>
<evidence type="ECO:0000256" key="6">
    <source>
        <dbReference type="ARBA" id="ARBA00022878"/>
    </source>
</evidence>
<evidence type="ECO:0000259" key="9">
    <source>
        <dbReference type="PROSITE" id="PS50405"/>
    </source>
</evidence>
<reference evidence="10 11" key="1">
    <citation type="journal article" date="2016" name="Nat. Commun.">
        <title>Extremotolerant tardigrade genome and improved radiotolerance of human cultured cells by tardigrade-unique protein.</title>
        <authorList>
            <person name="Hashimoto T."/>
            <person name="Horikawa D.D."/>
            <person name="Saito Y."/>
            <person name="Kuwahara H."/>
            <person name="Kozuka-Hata H."/>
            <person name="Shin-I T."/>
            <person name="Minakuchi Y."/>
            <person name="Ohishi K."/>
            <person name="Motoyama A."/>
            <person name="Aizu T."/>
            <person name="Enomoto A."/>
            <person name="Kondo K."/>
            <person name="Tanaka S."/>
            <person name="Hara Y."/>
            <person name="Koshikawa S."/>
            <person name="Sagara H."/>
            <person name="Miura T."/>
            <person name="Yokobori S."/>
            <person name="Miyagawa K."/>
            <person name="Suzuki Y."/>
            <person name="Kubo T."/>
            <person name="Oyama M."/>
            <person name="Kohara Y."/>
            <person name="Fujiyama A."/>
            <person name="Arakawa K."/>
            <person name="Katayama T."/>
            <person name="Toyoda A."/>
            <person name="Kunieda T."/>
        </authorList>
    </citation>
    <scope>NUCLEOTIDE SEQUENCE [LARGE SCALE GENOMIC DNA]</scope>
    <source>
        <strain evidence="10 11">YOKOZUNA-1</strain>
    </source>
</reference>
<dbReference type="Pfam" id="PF02798">
    <property type="entry name" value="GST_N"/>
    <property type="match status" value="1"/>
</dbReference>
<dbReference type="GO" id="GO:0005739">
    <property type="term" value="C:mitochondrion"/>
    <property type="evidence" value="ECO:0007669"/>
    <property type="project" value="TreeGrafter"/>
</dbReference>
<evidence type="ECO:0000256" key="1">
    <source>
        <dbReference type="ARBA" id="ARBA00001622"/>
    </source>
</evidence>
<name>A0A1D1W100_RAMVA</name>
<dbReference type="GO" id="GO:0016034">
    <property type="term" value="F:maleylacetoacetate isomerase activity"/>
    <property type="evidence" value="ECO:0007669"/>
    <property type="project" value="UniProtKB-EC"/>
</dbReference>
<dbReference type="InterPro" id="IPR040079">
    <property type="entry name" value="Glutathione_S-Trfase"/>
</dbReference>
<dbReference type="InterPro" id="IPR010987">
    <property type="entry name" value="Glutathione-S-Trfase_C-like"/>
</dbReference>
<dbReference type="Proteomes" id="UP000186922">
    <property type="component" value="Unassembled WGS sequence"/>
</dbReference>
<dbReference type="InterPro" id="IPR005955">
    <property type="entry name" value="GST_Zeta"/>
</dbReference>
<dbReference type="SFLD" id="SFLDS00019">
    <property type="entry name" value="Glutathione_Transferase_(cytos"/>
    <property type="match status" value="1"/>
</dbReference>
<evidence type="ECO:0000259" key="8">
    <source>
        <dbReference type="PROSITE" id="PS50404"/>
    </source>
</evidence>
<dbReference type="GO" id="GO:0006559">
    <property type="term" value="P:L-phenylalanine catabolic process"/>
    <property type="evidence" value="ECO:0007669"/>
    <property type="project" value="UniProtKB-UniPathway"/>
</dbReference>
<keyword evidence="7" id="KW-0585">Phenylalanine catabolism</keyword>
<dbReference type="SUPFAM" id="SSF47616">
    <property type="entry name" value="GST C-terminal domain-like"/>
    <property type="match status" value="1"/>
</dbReference>
<dbReference type="PANTHER" id="PTHR42673:SF4">
    <property type="entry name" value="MALEYLACETOACETATE ISOMERASE"/>
    <property type="match status" value="1"/>
</dbReference>
<dbReference type="Gene3D" id="1.20.1050.10">
    <property type="match status" value="1"/>
</dbReference>
<evidence type="ECO:0000256" key="2">
    <source>
        <dbReference type="ARBA" id="ARBA00001955"/>
    </source>
</evidence>
<proteinExistence type="inferred from homology"/>
<dbReference type="PROSITE" id="PS50405">
    <property type="entry name" value="GST_CTER"/>
    <property type="match status" value="1"/>
</dbReference>
<dbReference type="InterPro" id="IPR036282">
    <property type="entry name" value="Glutathione-S-Trfase_C_sf"/>
</dbReference>
<comment type="pathway">
    <text evidence="3">Amino-acid degradation; L-phenylalanine degradation; acetoacetate and fumarate from L-phenylalanine: step 5/6.</text>
</comment>
<dbReference type="OrthoDB" id="202840at2759"/>
<protein>
    <recommendedName>
        <fullName evidence="5">maleylacetoacetate isomerase</fullName>
        <ecNumber evidence="5">5.2.1.2</ecNumber>
    </recommendedName>
</protein>
<keyword evidence="6" id="KW-0828">Tyrosine catabolism</keyword>
<feature type="domain" description="GST C-terminal" evidence="9">
    <location>
        <begin position="94"/>
        <end position="216"/>
    </location>
</feature>
<gene>
    <name evidence="10" type="primary">RvY_16352-1</name>
    <name evidence="10" type="synonym">RvY_16352.1</name>
    <name evidence="10" type="ORF">RvY_16352</name>
</gene>
<dbReference type="InterPro" id="IPR036249">
    <property type="entry name" value="Thioredoxin-like_sf"/>
</dbReference>
<dbReference type="InterPro" id="IPR004046">
    <property type="entry name" value="GST_C"/>
</dbReference>
<evidence type="ECO:0000313" key="10">
    <source>
        <dbReference type="EMBL" id="GAV06343.1"/>
    </source>
</evidence>
<evidence type="ECO:0000256" key="3">
    <source>
        <dbReference type="ARBA" id="ARBA00004671"/>
    </source>
</evidence>
<organism evidence="10 11">
    <name type="scientific">Ramazzottius varieornatus</name>
    <name type="common">Water bear</name>
    <name type="synonym">Tardigrade</name>
    <dbReference type="NCBI Taxonomy" id="947166"/>
    <lineage>
        <taxon>Eukaryota</taxon>
        <taxon>Metazoa</taxon>
        <taxon>Ecdysozoa</taxon>
        <taxon>Tardigrada</taxon>
        <taxon>Eutardigrada</taxon>
        <taxon>Parachela</taxon>
        <taxon>Hypsibioidea</taxon>
        <taxon>Ramazzottiidae</taxon>
        <taxon>Ramazzottius</taxon>
    </lineage>
</organism>
<dbReference type="NCBIfam" id="TIGR01262">
    <property type="entry name" value="maiA"/>
    <property type="match status" value="1"/>
</dbReference>
<dbReference type="UniPathway" id="UPA00139">
    <property type="reaction ID" value="UER00340"/>
</dbReference>
<dbReference type="CDD" id="cd03191">
    <property type="entry name" value="GST_C_Zeta"/>
    <property type="match status" value="1"/>
</dbReference>
<dbReference type="GO" id="GO:0006749">
    <property type="term" value="P:glutathione metabolic process"/>
    <property type="evidence" value="ECO:0007669"/>
    <property type="project" value="TreeGrafter"/>
</dbReference>
<accession>A0A1D1W100</accession>
<evidence type="ECO:0000256" key="7">
    <source>
        <dbReference type="ARBA" id="ARBA00023232"/>
    </source>
</evidence>
<sequence length="223" mass="25193">MAPTPATGHLQLYTYFRSSCSWRVRIALEWKGIPYESIFVHLLKNEQNDEEYGQVNPMHQVPALVIDGQCLTQSLPIIEYLDDNFPDRPLLPKDPLQRFRVRQICEIIASAIQPMQNLAVLKMVSDYGGNKTDFAAFFIKKGLAAVEAILRETSGTYSVGDDVTMADACLVPQVASAERFNVDLEPYPNIRRICAALSELEPFKKAHAFAQDDCPDELRWSKL</sequence>
<dbReference type="AlphaFoldDB" id="A0A1D1W100"/>
<dbReference type="SUPFAM" id="SSF52833">
    <property type="entry name" value="Thioredoxin-like"/>
    <property type="match status" value="1"/>
</dbReference>
<dbReference type="InterPro" id="IPR034333">
    <property type="entry name" value="GST_Zeta_N"/>
</dbReference>
<dbReference type="CDD" id="cd03042">
    <property type="entry name" value="GST_N_Zeta"/>
    <property type="match status" value="1"/>
</dbReference>
<dbReference type="PANTHER" id="PTHR42673">
    <property type="entry name" value="MALEYLACETOACETATE ISOMERASE"/>
    <property type="match status" value="1"/>
</dbReference>
<dbReference type="PROSITE" id="PS50404">
    <property type="entry name" value="GST_NTER"/>
    <property type="match status" value="1"/>
</dbReference>